<sequence>MDQVPPWQHINEGYESPTEATFKRINPARTLEEWKERNSQRALEILGKNNTKLRQPAVRYIIWPAEKRHTDAELQSIWKYSYTRCWHYDPYAFNSDLKPYAEFAWVTSPTAFRHPTRNASRTIAPEPATVTAPFVSAGKQTASTLDNRRYESAIVETIKAEPPPNAP</sequence>
<name>A0ABR0TES3_AURPU</name>
<dbReference type="EMBL" id="JASGXD010000011">
    <property type="protein sequence ID" value="KAK6002914.1"/>
    <property type="molecule type" value="Genomic_DNA"/>
</dbReference>
<organism evidence="1 2">
    <name type="scientific">Aureobasidium pullulans</name>
    <name type="common">Black yeast</name>
    <name type="synonym">Pullularia pullulans</name>
    <dbReference type="NCBI Taxonomy" id="5580"/>
    <lineage>
        <taxon>Eukaryota</taxon>
        <taxon>Fungi</taxon>
        <taxon>Dikarya</taxon>
        <taxon>Ascomycota</taxon>
        <taxon>Pezizomycotina</taxon>
        <taxon>Dothideomycetes</taxon>
        <taxon>Dothideomycetidae</taxon>
        <taxon>Dothideales</taxon>
        <taxon>Saccotheciaceae</taxon>
        <taxon>Aureobasidium</taxon>
    </lineage>
</organism>
<protein>
    <submittedName>
        <fullName evidence="1">Uncharacterized protein</fullName>
    </submittedName>
</protein>
<proteinExistence type="predicted"/>
<gene>
    <name evidence="1" type="ORF">QM012_001664</name>
</gene>
<dbReference type="Proteomes" id="UP001341245">
    <property type="component" value="Unassembled WGS sequence"/>
</dbReference>
<comment type="caution">
    <text evidence="1">The sequence shown here is derived from an EMBL/GenBank/DDBJ whole genome shotgun (WGS) entry which is preliminary data.</text>
</comment>
<accession>A0ABR0TES3</accession>
<evidence type="ECO:0000313" key="1">
    <source>
        <dbReference type="EMBL" id="KAK6002914.1"/>
    </source>
</evidence>
<evidence type="ECO:0000313" key="2">
    <source>
        <dbReference type="Proteomes" id="UP001341245"/>
    </source>
</evidence>
<keyword evidence="2" id="KW-1185">Reference proteome</keyword>
<reference evidence="1 2" key="1">
    <citation type="submission" date="2023-11" db="EMBL/GenBank/DDBJ databases">
        <title>Draft genome sequence and annotation of the polyextremotolerant black yeast-like fungus Aureobasidium pullulans NRRL 62042.</title>
        <authorList>
            <person name="Dielentheis-Frenken M.R.E."/>
            <person name="Wibberg D."/>
            <person name="Blank L.M."/>
            <person name="Tiso T."/>
        </authorList>
    </citation>
    <scope>NUCLEOTIDE SEQUENCE [LARGE SCALE GENOMIC DNA]</scope>
    <source>
        <strain evidence="1 2">NRRL 62042</strain>
    </source>
</reference>